<dbReference type="AlphaFoldDB" id="A0A7W4TIR3"/>
<dbReference type="InterPro" id="IPR051054">
    <property type="entry name" value="SorC_transcr_regulators"/>
</dbReference>
<sequence>MVNPERFPLALAHTAATLYYLQDATQAEIAERIGTSRATVSRLLREARERGLVRIEVPPLPVDSPGDLADRVRGALGLQQVSLCPSTGAAHVAEAVSPVVVALLEGLGLEPGDVLLVSSGRTVYEIAQRELPRLPGVLVAPMVGGQDEPEAWYQTNEITRRIAVGVGGTPRFLYAPAFPGHRLRHSLAEDAEFQRFTKLWSDARCALMGIGAPPLQRESIPGFVPTEQAPLATAVGDVASRFYDATGTEVSYEGADRLIAIPLEVLRRVPVRIAVAYGAQKIPSIVAGARGGHFSHLVIDPATATALLSTLEDDL</sequence>
<keyword evidence="3 7" id="KW-0238">DNA-binding</keyword>
<evidence type="ECO:0000256" key="1">
    <source>
        <dbReference type="ARBA" id="ARBA00010466"/>
    </source>
</evidence>
<evidence type="ECO:0000256" key="3">
    <source>
        <dbReference type="ARBA" id="ARBA00023125"/>
    </source>
</evidence>
<dbReference type="SUPFAM" id="SSF46785">
    <property type="entry name" value="Winged helix' DNA-binding domain"/>
    <property type="match status" value="1"/>
</dbReference>
<dbReference type="Proteomes" id="UP000533269">
    <property type="component" value="Unassembled WGS sequence"/>
</dbReference>
<evidence type="ECO:0000313" key="8">
    <source>
        <dbReference type="Proteomes" id="UP000533269"/>
    </source>
</evidence>
<protein>
    <submittedName>
        <fullName evidence="7">DNA-binding transcriptional regulator LsrR (DeoR family)</fullName>
    </submittedName>
</protein>
<dbReference type="Pfam" id="PF04198">
    <property type="entry name" value="Sugar-bind"/>
    <property type="match status" value="1"/>
</dbReference>
<name>A0A7W4TIR3_KINRA</name>
<dbReference type="GO" id="GO:0003677">
    <property type="term" value="F:DNA binding"/>
    <property type="evidence" value="ECO:0007669"/>
    <property type="project" value="UniProtKB-KW"/>
</dbReference>
<evidence type="ECO:0000259" key="5">
    <source>
        <dbReference type="Pfam" id="PF04198"/>
    </source>
</evidence>
<dbReference type="Gene3D" id="1.10.10.10">
    <property type="entry name" value="Winged helix-like DNA-binding domain superfamily/Winged helix DNA-binding domain"/>
    <property type="match status" value="1"/>
</dbReference>
<dbReference type="InterPro" id="IPR036388">
    <property type="entry name" value="WH-like_DNA-bd_sf"/>
</dbReference>
<reference evidence="7 8" key="1">
    <citation type="submission" date="2020-08" db="EMBL/GenBank/DDBJ databases">
        <title>The Agave Microbiome: Exploring the role of microbial communities in plant adaptations to desert environments.</title>
        <authorList>
            <person name="Partida-Martinez L.P."/>
        </authorList>
    </citation>
    <scope>NUCLEOTIDE SEQUENCE [LARGE SCALE GENOMIC DNA]</scope>
    <source>
        <strain evidence="7 8">AS2.23</strain>
    </source>
</reference>
<evidence type="ECO:0000259" key="6">
    <source>
        <dbReference type="Pfam" id="PF12802"/>
    </source>
</evidence>
<accession>A0A7W4TIR3</accession>
<dbReference type="InterPro" id="IPR007324">
    <property type="entry name" value="Sugar-bd_dom_put"/>
</dbReference>
<dbReference type="PANTHER" id="PTHR34294:SF1">
    <property type="entry name" value="TRANSCRIPTIONAL REGULATOR LSRR"/>
    <property type="match status" value="1"/>
</dbReference>
<evidence type="ECO:0000256" key="2">
    <source>
        <dbReference type="ARBA" id="ARBA00023015"/>
    </source>
</evidence>
<dbReference type="Pfam" id="PF12802">
    <property type="entry name" value="MarR_2"/>
    <property type="match status" value="1"/>
</dbReference>
<feature type="domain" description="Sugar-binding" evidence="5">
    <location>
        <begin position="67"/>
        <end position="309"/>
    </location>
</feature>
<dbReference type="InterPro" id="IPR037171">
    <property type="entry name" value="NagB/RpiA_transferase-like"/>
</dbReference>
<dbReference type="SUPFAM" id="SSF100950">
    <property type="entry name" value="NagB/RpiA/CoA transferase-like"/>
    <property type="match status" value="1"/>
</dbReference>
<dbReference type="PANTHER" id="PTHR34294">
    <property type="entry name" value="TRANSCRIPTIONAL REGULATOR-RELATED"/>
    <property type="match status" value="1"/>
</dbReference>
<keyword evidence="4" id="KW-0804">Transcription</keyword>
<dbReference type="InterPro" id="IPR000835">
    <property type="entry name" value="HTH_MarR-typ"/>
</dbReference>
<organism evidence="7 8">
    <name type="scientific">Kineococcus radiotolerans</name>
    <dbReference type="NCBI Taxonomy" id="131568"/>
    <lineage>
        <taxon>Bacteria</taxon>
        <taxon>Bacillati</taxon>
        <taxon>Actinomycetota</taxon>
        <taxon>Actinomycetes</taxon>
        <taxon>Kineosporiales</taxon>
        <taxon>Kineosporiaceae</taxon>
        <taxon>Kineococcus</taxon>
    </lineage>
</organism>
<keyword evidence="2" id="KW-0805">Transcription regulation</keyword>
<reference evidence="7 8" key="2">
    <citation type="submission" date="2020-08" db="EMBL/GenBank/DDBJ databases">
        <authorList>
            <person name="Partida-Martinez L."/>
            <person name="Huntemann M."/>
            <person name="Clum A."/>
            <person name="Wang J."/>
            <person name="Palaniappan K."/>
            <person name="Ritter S."/>
            <person name="Chen I.-M."/>
            <person name="Stamatis D."/>
            <person name="Reddy T."/>
            <person name="O'Malley R."/>
            <person name="Daum C."/>
            <person name="Shapiro N."/>
            <person name="Ivanova N."/>
            <person name="Kyrpides N."/>
            <person name="Woyke T."/>
        </authorList>
    </citation>
    <scope>NUCLEOTIDE SEQUENCE [LARGE SCALE GENOMIC DNA]</scope>
    <source>
        <strain evidence="7 8">AS2.23</strain>
    </source>
</reference>
<proteinExistence type="inferred from homology"/>
<evidence type="ECO:0000313" key="7">
    <source>
        <dbReference type="EMBL" id="MBB2899308.1"/>
    </source>
</evidence>
<dbReference type="InterPro" id="IPR036390">
    <property type="entry name" value="WH_DNA-bd_sf"/>
</dbReference>
<comment type="caution">
    <text evidence="7">The sequence shown here is derived from an EMBL/GenBank/DDBJ whole genome shotgun (WGS) entry which is preliminary data.</text>
</comment>
<dbReference type="Gene3D" id="3.40.50.1360">
    <property type="match status" value="1"/>
</dbReference>
<comment type="similarity">
    <text evidence="1">Belongs to the SorC transcriptional regulatory family.</text>
</comment>
<dbReference type="RefSeq" id="WP_183389991.1">
    <property type="nucleotide sequence ID" value="NZ_JACHVY010000001.1"/>
</dbReference>
<gene>
    <name evidence="7" type="ORF">FHR75_000096</name>
</gene>
<dbReference type="EMBL" id="JACHVY010000001">
    <property type="protein sequence ID" value="MBB2899308.1"/>
    <property type="molecule type" value="Genomic_DNA"/>
</dbReference>
<evidence type="ECO:0000256" key="4">
    <source>
        <dbReference type="ARBA" id="ARBA00023163"/>
    </source>
</evidence>
<dbReference type="GO" id="GO:0006355">
    <property type="term" value="P:regulation of DNA-templated transcription"/>
    <property type="evidence" value="ECO:0007669"/>
    <property type="project" value="InterPro"/>
</dbReference>
<feature type="domain" description="HTH marR-type" evidence="6">
    <location>
        <begin position="20"/>
        <end position="57"/>
    </location>
</feature>
<dbReference type="GO" id="GO:0030246">
    <property type="term" value="F:carbohydrate binding"/>
    <property type="evidence" value="ECO:0007669"/>
    <property type="project" value="InterPro"/>
</dbReference>